<dbReference type="AlphaFoldDB" id="A0A7W6GF51"/>
<dbReference type="GO" id="GO:0005886">
    <property type="term" value="C:plasma membrane"/>
    <property type="evidence" value="ECO:0007669"/>
    <property type="project" value="UniProtKB-SubCell"/>
</dbReference>
<dbReference type="EMBL" id="JACIDR010000003">
    <property type="protein sequence ID" value="MBB3973516.1"/>
    <property type="molecule type" value="Genomic_DNA"/>
</dbReference>
<gene>
    <name evidence="12" type="ORF">GGR24_002186</name>
</gene>
<dbReference type="Proteomes" id="UP000528964">
    <property type="component" value="Unassembled WGS sequence"/>
</dbReference>
<evidence type="ECO:0000256" key="8">
    <source>
        <dbReference type="ARBA" id="ARBA00024725"/>
    </source>
</evidence>
<dbReference type="SUPFAM" id="SSF52540">
    <property type="entry name" value="P-loop containing nucleoside triphosphate hydrolases"/>
    <property type="match status" value="1"/>
</dbReference>
<dbReference type="GO" id="GO:0005524">
    <property type="term" value="F:ATP binding"/>
    <property type="evidence" value="ECO:0007669"/>
    <property type="project" value="UniProtKB-KW"/>
</dbReference>
<dbReference type="InterPro" id="IPR011527">
    <property type="entry name" value="ABC1_TM_dom"/>
</dbReference>
<evidence type="ECO:0000313" key="12">
    <source>
        <dbReference type="EMBL" id="MBB3973516.1"/>
    </source>
</evidence>
<evidence type="ECO:0000256" key="1">
    <source>
        <dbReference type="ARBA" id="ARBA00004651"/>
    </source>
</evidence>
<dbReference type="InterPro" id="IPR003593">
    <property type="entry name" value="AAA+_ATPase"/>
</dbReference>
<dbReference type="RefSeq" id="WP_183395380.1">
    <property type="nucleotide sequence ID" value="NZ_JACIDR010000003.1"/>
</dbReference>
<dbReference type="FunFam" id="3.40.50.300:FF:000218">
    <property type="entry name" value="Multidrug ABC transporter ATP-binding protein"/>
    <property type="match status" value="1"/>
</dbReference>
<dbReference type="Gene3D" id="1.20.1560.10">
    <property type="entry name" value="ABC transporter type 1, transmembrane domain"/>
    <property type="match status" value="1"/>
</dbReference>
<evidence type="ECO:0000313" key="13">
    <source>
        <dbReference type="Proteomes" id="UP000528964"/>
    </source>
</evidence>
<dbReference type="InterPro" id="IPR017871">
    <property type="entry name" value="ABC_transporter-like_CS"/>
</dbReference>
<dbReference type="GO" id="GO:0015421">
    <property type="term" value="F:ABC-type oligopeptide transporter activity"/>
    <property type="evidence" value="ECO:0007669"/>
    <property type="project" value="TreeGrafter"/>
</dbReference>
<keyword evidence="6 9" id="KW-1133">Transmembrane helix</keyword>
<keyword evidence="3 9" id="KW-0812">Transmembrane</keyword>
<keyword evidence="5 12" id="KW-0067">ATP-binding</keyword>
<sequence length="616" mass="67047">MFRLFESIIDPTAPPERPEPPARLLGFYWHFLRQAKGLFAGLLLAGLLLGLADASVPFFVGRIVALVTSTPPERLLAEGWPLIGGLVGTLLIFRPAVLFGRGLIANQAIGPGFSNLIRWQSHYHVVRQSWGFFQNDFAGRIANKVMQTGPALRESVVQTVEAVWYIAVYGVSAMVLLATADPRLAIPLGVWFVGYAALIWRFVPRMRDRSRAASEARSQLTGRIVDTYTNILTVKLFARARAEDSYVGDAMDTLMERFQRQFRLVTTFAVSLQILNAMLVSAITISAVALASSRSIEIGAVAMAIPLSWQVVSMSGWVAFQVSAIFENVGVVQEGLATIARPLQLADDAKAEPIAVRHGDVRFERVSFGYGTPRKVIDDFSLHIRPGERIGLVGRSGAGKSTLANLLLRFFDPASGRILIDGVDIARATQESLREQISVVTQDTSLLHRSIRDNIAYGRPTATDDEIVAAAQRAEAHDFILGLTDLHGRTGYDAHVGERGVKLSGGQRQRVAIARVILKDAPIIVLDEATSALDSEVEAAIQTSLDAVMAGKTVIAVAHRLSTIARMDRLVVLDQGRIVEQGSHAELISKDGLYAALWRRQSGGFLDDGPTQAAAE</sequence>
<dbReference type="Pfam" id="PF00005">
    <property type="entry name" value="ABC_tran"/>
    <property type="match status" value="1"/>
</dbReference>
<dbReference type="InterPro" id="IPR039421">
    <property type="entry name" value="Type_1_exporter"/>
</dbReference>
<evidence type="ECO:0000256" key="2">
    <source>
        <dbReference type="ARBA" id="ARBA00005417"/>
    </source>
</evidence>
<dbReference type="FunFam" id="1.20.1560.10:FF:000070">
    <property type="entry name" value="Multidrug ABC transporter ATP-binding protein"/>
    <property type="match status" value="1"/>
</dbReference>
<dbReference type="InterPro" id="IPR027417">
    <property type="entry name" value="P-loop_NTPase"/>
</dbReference>
<comment type="function">
    <text evidence="8">Part of an ABC transporter complex. Transmembrane domains (TMD) form a pore in the inner membrane and the ATP-binding domain (NBD) is responsible for energy generation.</text>
</comment>
<dbReference type="Gene3D" id="3.40.50.300">
    <property type="entry name" value="P-loop containing nucleotide triphosphate hydrolases"/>
    <property type="match status" value="1"/>
</dbReference>
<dbReference type="InterPro" id="IPR036640">
    <property type="entry name" value="ABC1_TM_sf"/>
</dbReference>
<evidence type="ECO:0000256" key="3">
    <source>
        <dbReference type="ARBA" id="ARBA00022692"/>
    </source>
</evidence>
<feature type="transmembrane region" description="Helical" evidence="9">
    <location>
        <begin position="38"/>
        <end position="60"/>
    </location>
</feature>
<feature type="transmembrane region" description="Helical" evidence="9">
    <location>
        <begin position="80"/>
        <end position="99"/>
    </location>
</feature>
<comment type="subcellular location">
    <subcellularLocation>
        <location evidence="1">Cell membrane</location>
        <topology evidence="1">Multi-pass membrane protein</topology>
    </subcellularLocation>
</comment>
<proteinExistence type="inferred from homology"/>
<accession>A0A7W6GF51</accession>
<comment type="similarity">
    <text evidence="2">Belongs to the ABC transporter superfamily.</text>
</comment>
<dbReference type="SUPFAM" id="SSF90123">
    <property type="entry name" value="ABC transporter transmembrane region"/>
    <property type="match status" value="1"/>
</dbReference>
<feature type="domain" description="ABC transporter" evidence="10">
    <location>
        <begin position="361"/>
        <end position="600"/>
    </location>
</feature>
<evidence type="ECO:0000259" key="10">
    <source>
        <dbReference type="PROSITE" id="PS50893"/>
    </source>
</evidence>
<name>A0A7W6GF51_9HYPH</name>
<dbReference type="PANTHER" id="PTHR43394:SF1">
    <property type="entry name" value="ATP-BINDING CASSETTE SUB-FAMILY B MEMBER 10, MITOCHONDRIAL"/>
    <property type="match status" value="1"/>
</dbReference>
<protein>
    <submittedName>
        <fullName evidence="12">ATP-binding cassette subfamily B multidrug efflux pump</fullName>
    </submittedName>
</protein>
<keyword evidence="4" id="KW-0547">Nucleotide-binding</keyword>
<dbReference type="PROSITE" id="PS50893">
    <property type="entry name" value="ABC_TRANSPORTER_2"/>
    <property type="match status" value="1"/>
</dbReference>
<keyword evidence="7 9" id="KW-0472">Membrane</keyword>
<feature type="transmembrane region" description="Helical" evidence="9">
    <location>
        <begin position="264"/>
        <end position="292"/>
    </location>
</feature>
<evidence type="ECO:0000256" key="9">
    <source>
        <dbReference type="SAM" id="Phobius"/>
    </source>
</evidence>
<dbReference type="PROSITE" id="PS50929">
    <property type="entry name" value="ABC_TM1F"/>
    <property type="match status" value="1"/>
</dbReference>
<dbReference type="PROSITE" id="PS00211">
    <property type="entry name" value="ABC_TRANSPORTER_1"/>
    <property type="match status" value="1"/>
</dbReference>
<comment type="caution">
    <text evidence="12">The sequence shown here is derived from an EMBL/GenBank/DDBJ whole genome shotgun (WGS) entry which is preliminary data.</text>
</comment>
<dbReference type="Pfam" id="PF00664">
    <property type="entry name" value="ABC_membrane"/>
    <property type="match status" value="1"/>
</dbReference>
<reference evidence="12 13" key="1">
    <citation type="submission" date="2020-08" db="EMBL/GenBank/DDBJ databases">
        <title>Genomic Encyclopedia of Type Strains, Phase IV (KMG-IV): sequencing the most valuable type-strain genomes for metagenomic binning, comparative biology and taxonomic classification.</title>
        <authorList>
            <person name="Goeker M."/>
        </authorList>
    </citation>
    <scope>NUCLEOTIDE SEQUENCE [LARGE SCALE GENOMIC DNA]</scope>
    <source>
        <strain evidence="12 13">DSM 25481</strain>
    </source>
</reference>
<dbReference type="InterPro" id="IPR003439">
    <property type="entry name" value="ABC_transporter-like_ATP-bd"/>
</dbReference>
<evidence type="ECO:0000256" key="6">
    <source>
        <dbReference type="ARBA" id="ARBA00022989"/>
    </source>
</evidence>
<dbReference type="PANTHER" id="PTHR43394">
    <property type="entry name" value="ATP-DEPENDENT PERMEASE MDL1, MITOCHONDRIAL"/>
    <property type="match status" value="1"/>
</dbReference>
<evidence type="ECO:0000256" key="4">
    <source>
        <dbReference type="ARBA" id="ARBA00022741"/>
    </source>
</evidence>
<organism evidence="12 13">
    <name type="scientific">Hansschlegelia beijingensis</name>
    <dbReference type="NCBI Taxonomy" id="1133344"/>
    <lineage>
        <taxon>Bacteria</taxon>
        <taxon>Pseudomonadati</taxon>
        <taxon>Pseudomonadota</taxon>
        <taxon>Alphaproteobacteria</taxon>
        <taxon>Hyphomicrobiales</taxon>
        <taxon>Methylopilaceae</taxon>
        <taxon>Hansschlegelia</taxon>
    </lineage>
</organism>
<evidence type="ECO:0000256" key="5">
    <source>
        <dbReference type="ARBA" id="ARBA00022840"/>
    </source>
</evidence>
<evidence type="ECO:0000256" key="7">
    <source>
        <dbReference type="ARBA" id="ARBA00023136"/>
    </source>
</evidence>
<dbReference type="GO" id="GO:0016887">
    <property type="term" value="F:ATP hydrolysis activity"/>
    <property type="evidence" value="ECO:0007669"/>
    <property type="project" value="InterPro"/>
</dbReference>
<feature type="domain" description="ABC transmembrane type-1" evidence="11">
    <location>
        <begin position="40"/>
        <end position="327"/>
    </location>
</feature>
<feature type="transmembrane region" description="Helical" evidence="9">
    <location>
        <begin position="184"/>
        <end position="203"/>
    </location>
</feature>
<keyword evidence="13" id="KW-1185">Reference proteome</keyword>
<evidence type="ECO:0000259" key="11">
    <source>
        <dbReference type="PROSITE" id="PS50929"/>
    </source>
</evidence>
<dbReference type="SMART" id="SM00382">
    <property type="entry name" value="AAA"/>
    <property type="match status" value="1"/>
</dbReference>
<feature type="transmembrane region" description="Helical" evidence="9">
    <location>
        <begin position="162"/>
        <end position="178"/>
    </location>
</feature>